<dbReference type="Proteomes" id="UP000254537">
    <property type="component" value="Chromosome"/>
</dbReference>
<dbReference type="InterPro" id="IPR036087">
    <property type="entry name" value="Nict_dMeBzImd_PRibTrfase_sf"/>
</dbReference>
<dbReference type="UniPathway" id="UPA00061">
    <property type="reaction ID" value="UER00516"/>
</dbReference>
<evidence type="ECO:0000313" key="12">
    <source>
        <dbReference type="Proteomes" id="UP000254537"/>
    </source>
</evidence>
<name>A0A345Y585_9NEIS</name>
<dbReference type="GO" id="GO:0009236">
    <property type="term" value="P:cobalamin biosynthetic process"/>
    <property type="evidence" value="ECO:0007669"/>
    <property type="project" value="UniProtKB-UniRule"/>
</dbReference>
<dbReference type="PANTHER" id="PTHR43463">
    <property type="entry name" value="NICOTINATE-NUCLEOTIDE--DIMETHYLBENZIMIDAZOLE PHOSPHORIBOSYLTRANSFERASE"/>
    <property type="match status" value="1"/>
</dbReference>
<evidence type="ECO:0000256" key="4">
    <source>
        <dbReference type="ARBA" id="ARBA00015486"/>
    </source>
</evidence>
<evidence type="ECO:0000256" key="8">
    <source>
        <dbReference type="ARBA" id="ARBA00030686"/>
    </source>
</evidence>
<dbReference type="FunFam" id="3.40.50.10210:FF:000001">
    <property type="entry name" value="Nicotinate-nucleotide--dimethylbenzimidazole phosphoribosyltransferase"/>
    <property type="match status" value="1"/>
</dbReference>
<dbReference type="InterPro" id="IPR017846">
    <property type="entry name" value="Nict_dMeBzImd_PRibTrfase_bact"/>
</dbReference>
<dbReference type="EC" id="2.4.2.21" evidence="3 10"/>
<evidence type="ECO:0000256" key="1">
    <source>
        <dbReference type="ARBA" id="ARBA00005049"/>
    </source>
</evidence>
<comment type="pathway">
    <text evidence="1 10">Nucleoside biosynthesis; alpha-ribazole biosynthesis; alpha-ribazole from 5,6-dimethylbenzimidazole: step 1/2.</text>
</comment>
<evidence type="ECO:0000256" key="7">
    <source>
        <dbReference type="ARBA" id="ARBA00022679"/>
    </source>
</evidence>
<dbReference type="Gene3D" id="1.10.1610.10">
    <property type="match status" value="1"/>
</dbReference>
<dbReference type="InterPro" id="IPR003200">
    <property type="entry name" value="Nict_dMeBzImd_PRibTrfase"/>
</dbReference>
<evidence type="ECO:0000256" key="9">
    <source>
        <dbReference type="ARBA" id="ARBA00047340"/>
    </source>
</evidence>
<keyword evidence="6 10" id="KW-0328">Glycosyltransferase</keyword>
<dbReference type="OrthoDB" id="9781491at2"/>
<dbReference type="InterPro" id="IPR023195">
    <property type="entry name" value="Nict_dMeBzImd_PRibTrfase_N"/>
</dbReference>
<evidence type="ECO:0000256" key="2">
    <source>
        <dbReference type="ARBA" id="ARBA00007110"/>
    </source>
</evidence>
<gene>
    <name evidence="10 11" type="primary">cobT</name>
    <name evidence="11" type="ORF">DWG20_06365</name>
</gene>
<dbReference type="HAMAP" id="MF_00230">
    <property type="entry name" value="CobT"/>
    <property type="match status" value="1"/>
</dbReference>
<dbReference type="RefSeq" id="WP_115433022.1">
    <property type="nucleotide sequence ID" value="NZ_CP031337.1"/>
</dbReference>
<dbReference type="AlphaFoldDB" id="A0A345Y585"/>
<dbReference type="CDD" id="cd02439">
    <property type="entry name" value="DMB-PRT_CobT"/>
    <property type="match status" value="1"/>
</dbReference>
<dbReference type="Pfam" id="PF02277">
    <property type="entry name" value="DBI_PRT"/>
    <property type="match status" value="1"/>
</dbReference>
<accession>A0A345Y585</accession>
<dbReference type="NCBIfam" id="TIGR03160">
    <property type="entry name" value="cobT_DBIPRT"/>
    <property type="match status" value="1"/>
</dbReference>
<dbReference type="SUPFAM" id="SSF52733">
    <property type="entry name" value="Nicotinate mononucleotide:5,6-dimethylbenzimidazole phosphoribosyltransferase (CobT)"/>
    <property type="match status" value="1"/>
</dbReference>
<evidence type="ECO:0000256" key="10">
    <source>
        <dbReference type="HAMAP-Rule" id="MF_00230"/>
    </source>
</evidence>
<comment type="catalytic activity">
    <reaction evidence="9 10">
        <text>5,6-dimethylbenzimidazole + nicotinate beta-D-ribonucleotide = alpha-ribazole 5'-phosphate + nicotinate + H(+)</text>
        <dbReference type="Rhea" id="RHEA:11196"/>
        <dbReference type="ChEBI" id="CHEBI:15378"/>
        <dbReference type="ChEBI" id="CHEBI:15890"/>
        <dbReference type="ChEBI" id="CHEBI:32544"/>
        <dbReference type="ChEBI" id="CHEBI:57502"/>
        <dbReference type="ChEBI" id="CHEBI:57918"/>
        <dbReference type="EC" id="2.4.2.21"/>
    </reaction>
</comment>
<evidence type="ECO:0000256" key="6">
    <source>
        <dbReference type="ARBA" id="ARBA00022676"/>
    </source>
</evidence>
<dbReference type="EMBL" id="CP031337">
    <property type="protein sequence ID" value="AXK39087.1"/>
    <property type="molecule type" value="Genomic_DNA"/>
</dbReference>
<sequence>MDTLTPFPRPDLSVFDAARARQNQLTKPPGSLGVLEDVACRFAAWQRRVKPAPLAPAITVFAADHGVAEDGVSAFPQAVTAEMVKNFAAGGAAICVLARANAARLEVVDVGVAFPLDAALPIVHAKVAKGSANLAREAALTDEQLAAALEAGAAAARRAIDAGAKLLVAGDMGIANTTPSAALICAYAGLAIDDVVGRGTGVDDAGLARKRAAVAAGLARVDGQHLSPMQTLAELGGLEIAAIAGFYLEGARLSVPSLVDGFIATAAALAACRIEPALGDWLMASHVSQETGHALAIQALGLTPLVDLRMRLGEGSGAAVCLPLIAQAIALHNEMATFAEAGVSDAL</sequence>
<dbReference type="GO" id="GO:0008939">
    <property type="term" value="F:nicotinate-nucleotide-dimethylbenzimidazole phosphoribosyltransferase activity"/>
    <property type="evidence" value="ECO:0007669"/>
    <property type="project" value="UniProtKB-UniRule"/>
</dbReference>
<protein>
    <recommendedName>
        <fullName evidence="4 10">Nicotinate-nucleotide--dimethylbenzimidazole phosphoribosyltransferase</fullName>
        <shortName evidence="10">NN:DBI PRT</shortName>
        <ecNumber evidence="3 10">2.4.2.21</ecNumber>
    </recommendedName>
    <alternativeName>
        <fullName evidence="8 10">N(1)-alpha-phosphoribosyltransferase</fullName>
    </alternativeName>
</protein>
<evidence type="ECO:0000256" key="3">
    <source>
        <dbReference type="ARBA" id="ARBA00011991"/>
    </source>
</evidence>
<dbReference type="KEGG" id="ccah:DWG20_06365"/>
<reference evidence="11 12" key="1">
    <citation type="submission" date="2018-07" db="EMBL/GenBank/DDBJ databases">
        <title>Crenobacter cavernae sp. nov., isolated from a karst cave.</title>
        <authorList>
            <person name="Zhu H."/>
        </authorList>
    </citation>
    <scope>NUCLEOTIDE SEQUENCE [LARGE SCALE GENOMIC DNA]</scope>
    <source>
        <strain evidence="11 12">K1W11S-77</strain>
    </source>
</reference>
<dbReference type="PANTHER" id="PTHR43463:SF1">
    <property type="entry name" value="NICOTINATE-NUCLEOTIDE--DIMETHYLBENZIMIDAZOLE PHOSPHORIBOSYLTRANSFERASE"/>
    <property type="match status" value="1"/>
</dbReference>
<organism evidence="11 12">
    <name type="scientific">Crenobacter cavernae</name>
    <dbReference type="NCBI Taxonomy" id="2290923"/>
    <lineage>
        <taxon>Bacteria</taxon>
        <taxon>Pseudomonadati</taxon>
        <taxon>Pseudomonadota</taxon>
        <taxon>Betaproteobacteria</taxon>
        <taxon>Neisseriales</taxon>
        <taxon>Neisseriaceae</taxon>
        <taxon>Crenobacter</taxon>
    </lineage>
</organism>
<evidence type="ECO:0000256" key="5">
    <source>
        <dbReference type="ARBA" id="ARBA00022573"/>
    </source>
</evidence>
<comment type="similarity">
    <text evidence="2 10">Belongs to the CobT family.</text>
</comment>
<feature type="active site" description="Proton acceptor" evidence="10">
    <location>
        <position position="314"/>
    </location>
</feature>
<evidence type="ECO:0000313" key="11">
    <source>
        <dbReference type="EMBL" id="AXK39087.1"/>
    </source>
</evidence>
<keyword evidence="5 10" id="KW-0169">Cobalamin biosynthesis</keyword>
<dbReference type="NCBIfam" id="NF000996">
    <property type="entry name" value="PRK00105.1"/>
    <property type="match status" value="1"/>
</dbReference>
<dbReference type="Gene3D" id="3.40.50.10210">
    <property type="match status" value="1"/>
</dbReference>
<comment type="function">
    <text evidence="10">Catalyzes the synthesis of alpha-ribazole-5'-phosphate from nicotinate mononucleotide (NAMN) and 5,6-dimethylbenzimidazole (DMB).</text>
</comment>
<proteinExistence type="inferred from homology"/>
<keyword evidence="7 10" id="KW-0808">Transferase</keyword>